<evidence type="ECO:0000256" key="4">
    <source>
        <dbReference type="ARBA" id="ARBA00022737"/>
    </source>
</evidence>
<dbReference type="InterPro" id="IPR001343">
    <property type="entry name" value="Hemolysn_Ca-bd"/>
</dbReference>
<evidence type="ECO:0000313" key="6">
    <source>
        <dbReference type="EMBL" id="MBH8571592.1"/>
    </source>
</evidence>
<evidence type="ECO:0000256" key="2">
    <source>
        <dbReference type="ARBA" id="ARBA00004613"/>
    </source>
</evidence>
<dbReference type="GO" id="GO:0005615">
    <property type="term" value="C:extracellular space"/>
    <property type="evidence" value="ECO:0007669"/>
    <property type="project" value="InterPro"/>
</dbReference>
<feature type="domain" description="Peptidase M10 serralysin C-terminal" evidence="5">
    <location>
        <begin position="141"/>
        <end position="333"/>
    </location>
</feature>
<dbReference type="GO" id="GO:0008237">
    <property type="term" value="F:metallopeptidase activity"/>
    <property type="evidence" value="ECO:0007669"/>
    <property type="project" value="InterPro"/>
</dbReference>
<keyword evidence="4" id="KW-0677">Repeat</keyword>
<comment type="caution">
    <text evidence="6">The sequence shown here is derived from an EMBL/GenBank/DDBJ whole genome shotgun (WGS) entry which is preliminary data.</text>
</comment>
<evidence type="ECO:0000313" key="7">
    <source>
        <dbReference type="Proteomes" id="UP000662314"/>
    </source>
</evidence>
<dbReference type="SUPFAM" id="SSF51120">
    <property type="entry name" value="beta-Roll"/>
    <property type="match status" value="1"/>
</dbReference>
<sequence length="416" mass="42572">MNNAQLDDTLGVFIPPGEDGQGIGYFNREGLGGSVAGTPGSIAFVVAIHELGHALGLAHPHDNGGGSPIYPGVTSPFRSLGNLDLNQGIYTTMSYNPGFYSQNGNQSGLGYGLQSTPMAFDIAAIQYLYGKNNSYKTGNDTYYLPSVNQSGTSYSCIWDAGGIDTINGISAQSDVTIDLNDASLNTAQDGAGAGGYVSSAKGIFGGFTIANSVVIENAIGSNFNDRVIGNEFNNNLVGNDGNDSIDGGAGNDSLNGGNGNDRLIGRGGSDRLTGGAGNDVLIGGAGNDVLVGGTGADRFLYDTEGAFARADVGQDSISDFNRSQGDKIVLDRTTFTVLSSTSGNSLAANDFAIAGLDVLGIPLTGELLNAKIVYNSRNGSLYYNQNGTAVGFGSGGLFATFSNVPTLAASDFIVQA</sequence>
<reference evidence="6 7" key="1">
    <citation type="journal article" date="2021" name="Int. J. Syst. Evol. Microbiol.">
        <title>Amazonocrinis nigriterrae gen. nov., sp. nov., Atlanticothrix silvestris gen. nov., sp. nov. and Dendronalium phyllosphericum gen. nov., sp. nov., nostocacean cyanobacteria from Brazilian environments.</title>
        <authorList>
            <person name="Alvarenga D.O."/>
            <person name="Andreote A.P.D."/>
            <person name="Branco L.H.Z."/>
            <person name="Delbaje E."/>
            <person name="Cruz R.B."/>
            <person name="Varani A.M."/>
            <person name="Fiore M.F."/>
        </authorList>
    </citation>
    <scope>NUCLEOTIDE SEQUENCE [LARGE SCALE GENOMIC DNA]</scope>
    <source>
        <strain evidence="6 7">CENA369</strain>
    </source>
</reference>
<dbReference type="PANTHER" id="PTHR38340">
    <property type="entry name" value="S-LAYER PROTEIN"/>
    <property type="match status" value="1"/>
</dbReference>
<keyword evidence="7" id="KW-1185">Reference proteome</keyword>
<dbReference type="PROSITE" id="PS00330">
    <property type="entry name" value="HEMOLYSIN_CALCIUM"/>
    <property type="match status" value="3"/>
</dbReference>
<dbReference type="PRINTS" id="PR00313">
    <property type="entry name" value="CABNDNGRPT"/>
</dbReference>
<protein>
    <submittedName>
        <fullName evidence="6">M10 family metallopeptidase C-terminal domain-containing protein</fullName>
    </submittedName>
</protein>
<dbReference type="InterPro" id="IPR050557">
    <property type="entry name" value="RTX_toxin/Mannuronan_C5-epim"/>
</dbReference>
<dbReference type="Pfam" id="PF08548">
    <property type="entry name" value="Peptidase_M10_C"/>
    <property type="match status" value="1"/>
</dbReference>
<dbReference type="SUPFAM" id="SSF55486">
    <property type="entry name" value="Metalloproteases ('zincins'), catalytic domain"/>
    <property type="match status" value="1"/>
</dbReference>
<dbReference type="Pfam" id="PF00353">
    <property type="entry name" value="HemolysinCabind"/>
    <property type="match status" value="2"/>
</dbReference>
<keyword evidence="3" id="KW-0964">Secreted</keyword>
<dbReference type="InterPro" id="IPR018511">
    <property type="entry name" value="Hemolysin-typ_Ca-bd_CS"/>
</dbReference>
<dbReference type="Gene3D" id="3.40.390.10">
    <property type="entry name" value="Collagenase (Catalytic Domain)"/>
    <property type="match status" value="1"/>
</dbReference>
<name>A0A8J7I3J2_9NOST</name>
<dbReference type="GO" id="GO:0005509">
    <property type="term" value="F:calcium ion binding"/>
    <property type="evidence" value="ECO:0007669"/>
    <property type="project" value="InterPro"/>
</dbReference>
<dbReference type="RefSeq" id="WP_214430419.1">
    <property type="nucleotide sequence ID" value="NZ_CAWPUQ010000001.1"/>
</dbReference>
<dbReference type="InterPro" id="IPR013858">
    <property type="entry name" value="Peptidase_M10B_C"/>
</dbReference>
<dbReference type="AlphaFoldDB" id="A0A8J7I3J2"/>
<dbReference type="Proteomes" id="UP000662314">
    <property type="component" value="Unassembled WGS sequence"/>
</dbReference>
<dbReference type="PANTHER" id="PTHR38340:SF1">
    <property type="entry name" value="S-LAYER PROTEIN"/>
    <property type="match status" value="1"/>
</dbReference>
<dbReference type="EMBL" id="JAECZA010000001">
    <property type="protein sequence ID" value="MBH8571592.1"/>
    <property type="molecule type" value="Genomic_DNA"/>
</dbReference>
<evidence type="ECO:0000259" key="5">
    <source>
        <dbReference type="Pfam" id="PF08548"/>
    </source>
</evidence>
<comment type="cofactor">
    <cofactor evidence="1">
        <name>Ca(2+)</name>
        <dbReference type="ChEBI" id="CHEBI:29108"/>
    </cofactor>
</comment>
<proteinExistence type="predicted"/>
<organism evidence="6 7">
    <name type="scientific">Dendronalium phyllosphericum CENA369</name>
    <dbReference type="NCBI Taxonomy" id="1725256"/>
    <lineage>
        <taxon>Bacteria</taxon>
        <taxon>Bacillati</taxon>
        <taxon>Cyanobacteriota</taxon>
        <taxon>Cyanophyceae</taxon>
        <taxon>Nostocales</taxon>
        <taxon>Nostocaceae</taxon>
        <taxon>Dendronalium</taxon>
        <taxon>Dendronalium phyllosphericum</taxon>
    </lineage>
</organism>
<dbReference type="Gene3D" id="2.150.10.10">
    <property type="entry name" value="Serralysin-like metalloprotease, C-terminal"/>
    <property type="match status" value="2"/>
</dbReference>
<evidence type="ECO:0000256" key="1">
    <source>
        <dbReference type="ARBA" id="ARBA00001913"/>
    </source>
</evidence>
<dbReference type="InterPro" id="IPR011049">
    <property type="entry name" value="Serralysin-like_metalloprot_C"/>
</dbReference>
<gene>
    <name evidence="6" type="ORF">I8752_00830</name>
</gene>
<dbReference type="InterPro" id="IPR024079">
    <property type="entry name" value="MetalloPept_cat_dom_sf"/>
</dbReference>
<accession>A0A8J7I3J2</accession>
<comment type="subcellular location">
    <subcellularLocation>
        <location evidence="2">Secreted</location>
    </subcellularLocation>
</comment>
<evidence type="ECO:0000256" key="3">
    <source>
        <dbReference type="ARBA" id="ARBA00022525"/>
    </source>
</evidence>